<dbReference type="InterPro" id="IPR013216">
    <property type="entry name" value="Methyltransf_11"/>
</dbReference>
<evidence type="ECO:0000259" key="1">
    <source>
        <dbReference type="Pfam" id="PF08241"/>
    </source>
</evidence>
<evidence type="ECO:0000313" key="2">
    <source>
        <dbReference type="EMBL" id="KAK8094666.1"/>
    </source>
</evidence>
<evidence type="ECO:0000313" key="3">
    <source>
        <dbReference type="Proteomes" id="UP001433268"/>
    </source>
</evidence>
<dbReference type="Pfam" id="PF08241">
    <property type="entry name" value="Methyltransf_11"/>
    <property type="match status" value="1"/>
</dbReference>
<proteinExistence type="predicted"/>
<dbReference type="SUPFAM" id="SSF53335">
    <property type="entry name" value="S-adenosyl-L-methionine-dependent methyltransferases"/>
    <property type="match status" value="1"/>
</dbReference>
<dbReference type="CDD" id="cd02440">
    <property type="entry name" value="AdoMet_MTases"/>
    <property type="match status" value="1"/>
</dbReference>
<dbReference type="Gene3D" id="3.40.50.150">
    <property type="entry name" value="Vaccinia Virus protein VP39"/>
    <property type="match status" value="1"/>
</dbReference>
<dbReference type="GeneID" id="92038726"/>
<name>A0ABR1XDF6_9PEZI</name>
<dbReference type="Proteomes" id="UP001433268">
    <property type="component" value="Unassembled WGS sequence"/>
</dbReference>
<dbReference type="EMBL" id="JAQQWN010000002">
    <property type="protein sequence ID" value="KAK8094666.1"/>
    <property type="molecule type" value="Genomic_DNA"/>
</dbReference>
<dbReference type="InterPro" id="IPR029063">
    <property type="entry name" value="SAM-dependent_MTases_sf"/>
</dbReference>
<gene>
    <name evidence="2" type="ORF">PG997_001351</name>
</gene>
<reference evidence="2 3" key="1">
    <citation type="submission" date="2023-01" db="EMBL/GenBank/DDBJ databases">
        <title>Analysis of 21 Apiospora genomes using comparative genomics revels a genus with tremendous synthesis potential of carbohydrate active enzymes and secondary metabolites.</title>
        <authorList>
            <person name="Sorensen T."/>
        </authorList>
    </citation>
    <scope>NUCLEOTIDE SEQUENCE [LARGE SCALE GENOMIC DNA]</scope>
    <source>
        <strain evidence="2 3">CBS 114990</strain>
    </source>
</reference>
<keyword evidence="3" id="KW-1185">Reference proteome</keyword>
<comment type="caution">
    <text evidence="2">The sequence shown here is derived from an EMBL/GenBank/DDBJ whole genome shotgun (WGS) entry which is preliminary data.</text>
</comment>
<sequence>MEFHQESQSSWEANAAYWDTTIGQEGNKYWKVLQRPTLERLIPCGERPDGSGSSKALELATGNGLGARWLASAEGGGFGSVLATDGSAEMLKHAQRRQSDEAASAKTRYRQVDVTDAAAFDELLAGEPDGVGFDAVLLNMAIMDIADLKPLAKALPKLLKPDGAFVATMLHPVFFTSGFTRSIELKDGTGLDKPEITRAKVIREYLDVPPIHGVAEWGQPTLQGSTGAQIIFHRPIHEIFTTFFREGLVMDAIEEPAFTEADGVKERVEAHSNFTQLPALLAFRLRRFQ</sequence>
<protein>
    <recommendedName>
        <fullName evidence="1">Methyltransferase type 11 domain-containing protein</fullName>
    </recommendedName>
</protein>
<dbReference type="RefSeq" id="XP_066675439.1">
    <property type="nucleotide sequence ID" value="XM_066805666.1"/>
</dbReference>
<feature type="domain" description="Methyltransferase type 11" evidence="1">
    <location>
        <begin position="57"/>
        <end position="166"/>
    </location>
</feature>
<accession>A0ABR1XDF6</accession>
<organism evidence="2 3">
    <name type="scientific">Apiospora hydei</name>
    <dbReference type="NCBI Taxonomy" id="1337664"/>
    <lineage>
        <taxon>Eukaryota</taxon>
        <taxon>Fungi</taxon>
        <taxon>Dikarya</taxon>
        <taxon>Ascomycota</taxon>
        <taxon>Pezizomycotina</taxon>
        <taxon>Sordariomycetes</taxon>
        <taxon>Xylariomycetidae</taxon>
        <taxon>Amphisphaeriales</taxon>
        <taxon>Apiosporaceae</taxon>
        <taxon>Apiospora</taxon>
    </lineage>
</organism>